<evidence type="ECO:0000256" key="9">
    <source>
        <dbReference type="ARBA" id="ARBA00023196"/>
    </source>
</evidence>
<dbReference type="InterPro" id="IPR024034">
    <property type="entry name" value="ATPase_F1/V1_b/a_C"/>
</dbReference>
<dbReference type="InterPro" id="IPR000194">
    <property type="entry name" value="ATPase_F1/V1/A1_a/bsu_nucl-bd"/>
</dbReference>
<organism evidence="13 14">
    <name type="scientific">Candidatus Daviesbacteria bacterium RIFCSPLOWO2_01_FULL_39_12</name>
    <dbReference type="NCBI Taxonomy" id="1797785"/>
    <lineage>
        <taxon>Bacteria</taxon>
        <taxon>Candidatus Daviesiibacteriota</taxon>
    </lineage>
</organism>
<dbReference type="Proteomes" id="UP000178565">
    <property type="component" value="Unassembled WGS sequence"/>
</dbReference>
<dbReference type="SUPFAM" id="SSF47917">
    <property type="entry name" value="C-terminal domain of alpha and beta subunits of F1 ATP synthase"/>
    <property type="match status" value="1"/>
</dbReference>
<protein>
    <submittedName>
        <fullName evidence="13">Uncharacterized protein</fullName>
    </submittedName>
</protein>
<feature type="domain" description="ATP synthase A/B type C-terminal" evidence="12">
    <location>
        <begin position="352"/>
        <end position="435"/>
    </location>
</feature>
<dbReference type="Pfam" id="PF22919">
    <property type="entry name" value="ATP-synt_VA_C"/>
    <property type="match status" value="1"/>
</dbReference>
<keyword evidence="4" id="KW-0547">Nucleotide-binding</keyword>
<dbReference type="InterPro" id="IPR027417">
    <property type="entry name" value="P-loop_NTPase"/>
</dbReference>
<dbReference type="Pfam" id="PF00006">
    <property type="entry name" value="ATP-synt_ab"/>
    <property type="match status" value="1"/>
</dbReference>
<dbReference type="PANTHER" id="PTHR15184:SF71">
    <property type="entry name" value="ATP SYNTHASE SUBUNIT BETA, MITOCHONDRIAL"/>
    <property type="match status" value="1"/>
</dbReference>
<evidence type="ECO:0000256" key="3">
    <source>
        <dbReference type="ARBA" id="ARBA00022448"/>
    </source>
</evidence>
<dbReference type="EMBL" id="MFDM01000028">
    <property type="protein sequence ID" value="OGE42256.1"/>
    <property type="molecule type" value="Genomic_DNA"/>
</dbReference>
<proteinExistence type="inferred from homology"/>
<comment type="similarity">
    <text evidence="2">Belongs to the ATPase alpha/beta chains family.</text>
</comment>
<sequence>MSEEGKIISILGQVIEVEFADQLPKIHDILFLESDKRVKLEVYSSSEARIFYCLLLTPAPYLRKGVKVINTRESIKIPVNNQVLGRVMDIFGKAQDQGKSLDLSDSREIFTRSVVFDEAIAPTQVLSTGIKAIDFFCPILKAGKMGLVGGAGVGKTVLLTEIMHNIVILANKKDQKKNLSIFAGVGERIREGHDLYETLSESGVLPSVALIFGQMGENPAVRFRTGQAAAALAEYFRDDGKDLLFFIDNIFRFAQAGYELATLMNTIPSEGGYQSTLSSEMASFHERLVSTKDGSITSIEAVYVPSDDMTDHGVQSVFPYLDSIVVLSRAVYQEGRFPAIDFLSSTSSVLNPQMVGELHAQTVIEALAVLKKALSLERIVSLIGEGELSVVDQTVYKRAGLIKNYMTQSFFTTEGSSGKKGQYVLMNQTIKDVRQILDGKFDAIDPGKLLYIGSLKDMKG</sequence>
<dbReference type="PANTHER" id="PTHR15184">
    <property type="entry name" value="ATP SYNTHASE"/>
    <property type="match status" value="1"/>
</dbReference>
<dbReference type="GO" id="GO:0045259">
    <property type="term" value="C:proton-transporting ATP synthase complex"/>
    <property type="evidence" value="ECO:0007669"/>
    <property type="project" value="UniProtKB-KW"/>
</dbReference>
<keyword evidence="10" id="KW-0066">ATP synthesis</keyword>
<feature type="domain" description="ATPase F1/V1/A1 complex alpha/beta subunit nucleotide-binding" evidence="11">
    <location>
        <begin position="129"/>
        <end position="347"/>
    </location>
</feature>
<evidence type="ECO:0000256" key="2">
    <source>
        <dbReference type="ARBA" id="ARBA00008936"/>
    </source>
</evidence>
<evidence type="ECO:0000256" key="5">
    <source>
        <dbReference type="ARBA" id="ARBA00022840"/>
    </source>
</evidence>
<evidence type="ECO:0000259" key="11">
    <source>
        <dbReference type="Pfam" id="PF00006"/>
    </source>
</evidence>
<evidence type="ECO:0000256" key="4">
    <source>
        <dbReference type="ARBA" id="ARBA00022741"/>
    </source>
</evidence>
<keyword evidence="3" id="KW-0813">Transport</keyword>
<evidence type="ECO:0000259" key="12">
    <source>
        <dbReference type="Pfam" id="PF22919"/>
    </source>
</evidence>
<dbReference type="SUPFAM" id="SSF50615">
    <property type="entry name" value="N-terminal domain of alpha and beta subunits of F1 ATP synthase"/>
    <property type="match status" value="1"/>
</dbReference>
<dbReference type="InterPro" id="IPR055190">
    <property type="entry name" value="ATP-synt_VA_C"/>
</dbReference>
<dbReference type="InterPro" id="IPR050053">
    <property type="entry name" value="ATPase_alpha/beta_chains"/>
</dbReference>
<dbReference type="Gene3D" id="2.40.10.170">
    <property type="match status" value="1"/>
</dbReference>
<gene>
    <name evidence="13" type="ORF">A3B45_04455</name>
</gene>
<evidence type="ECO:0000256" key="10">
    <source>
        <dbReference type="ARBA" id="ARBA00023310"/>
    </source>
</evidence>
<name>A0A1F5KMV8_9BACT</name>
<dbReference type="SUPFAM" id="SSF52540">
    <property type="entry name" value="P-loop containing nucleoside triphosphate hydrolases"/>
    <property type="match status" value="1"/>
</dbReference>
<dbReference type="STRING" id="1797785.A3B45_04455"/>
<reference evidence="13 14" key="1">
    <citation type="journal article" date="2016" name="Nat. Commun.">
        <title>Thousands of microbial genomes shed light on interconnected biogeochemical processes in an aquifer system.</title>
        <authorList>
            <person name="Anantharaman K."/>
            <person name="Brown C.T."/>
            <person name="Hug L.A."/>
            <person name="Sharon I."/>
            <person name="Castelle C.J."/>
            <person name="Probst A.J."/>
            <person name="Thomas B.C."/>
            <person name="Singh A."/>
            <person name="Wilkins M.J."/>
            <person name="Karaoz U."/>
            <person name="Brodie E.L."/>
            <person name="Williams K.H."/>
            <person name="Hubbard S.S."/>
            <person name="Banfield J.F."/>
        </authorList>
    </citation>
    <scope>NUCLEOTIDE SEQUENCE [LARGE SCALE GENOMIC DNA]</scope>
</reference>
<keyword evidence="7" id="KW-0406">Ion transport</keyword>
<accession>A0A1F5KMV8</accession>
<evidence type="ECO:0000256" key="6">
    <source>
        <dbReference type="ARBA" id="ARBA00022967"/>
    </source>
</evidence>
<comment type="subcellular location">
    <subcellularLocation>
        <location evidence="1">Membrane</location>
    </subcellularLocation>
</comment>
<keyword evidence="9" id="KW-0139">CF(1)</keyword>
<keyword evidence="5" id="KW-0067">ATP-binding</keyword>
<dbReference type="AlphaFoldDB" id="A0A1F5KMV8"/>
<comment type="caution">
    <text evidence="13">The sequence shown here is derived from an EMBL/GenBank/DDBJ whole genome shotgun (WGS) entry which is preliminary data.</text>
</comment>
<evidence type="ECO:0000256" key="7">
    <source>
        <dbReference type="ARBA" id="ARBA00023065"/>
    </source>
</evidence>
<evidence type="ECO:0000256" key="1">
    <source>
        <dbReference type="ARBA" id="ARBA00004370"/>
    </source>
</evidence>
<evidence type="ECO:0000313" key="13">
    <source>
        <dbReference type="EMBL" id="OGE42256.1"/>
    </source>
</evidence>
<evidence type="ECO:0000256" key="8">
    <source>
        <dbReference type="ARBA" id="ARBA00023136"/>
    </source>
</evidence>
<evidence type="ECO:0000313" key="14">
    <source>
        <dbReference type="Proteomes" id="UP000178565"/>
    </source>
</evidence>
<dbReference type="Gene3D" id="1.10.1140.10">
    <property type="entry name" value="Bovine Mitochondrial F1-atpase, Atp Synthase Beta Chain, Chain D, domain 3"/>
    <property type="match status" value="1"/>
</dbReference>
<keyword evidence="8" id="KW-0472">Membrane</keyword>
<keyword evidence="6" id="KW-1278">Translocase</keyword>
<dbReference type="InterPro" id="IPR036121">
    <property type="entry name" value="ATPase_F1/V1/A1_a/bsu_N_sf"/>
</dbReference>
<dbReference type="GO" id="GO:0005524">
    <property type="term" value="F:ATP binding"/>
    <property type="evidence" value="ECO:0007669"/>
    <property type="project" value="UniProtKB-KW"/>
</dbReference>
<dbReference type="Gene3D" id="3.40.50.300">
    <property type="entry name" value="P-loop containing nucleotide triphosphate hydrolases"/>
    <property type="match status" value="1"/>
</dbReference>
<dbReference type="GO" id="GO:0046933">
    <property type="term" value="F:proton-transporting ATP synthase activity, rotational mechanism"/>
    <property type="evidence" value="ECO:0007669"/>
    <property type="project" value="TreeGrafter"/>
</dbReference>